<dbReference type="InterPro" id="IPR017441">
    <property type="entry name" value="Protein_kinase_ATP_BS"/>
</dbReference>
<dbReference type="EC" id="2.7.11.1" evidence="4"/>
<dbReference type="PANTHER" id="PTHR27008">
    <property type="entry name" value="OS04G0122200 PROTEIN"/>
    <property type="match status" value="1"/>
</dbReference>
<evidence type="ECO:0000256" key="13">
    <source>
        <dbReference type="ARBA" id="ARBA00022741"/>
    </source>
</evidence>
<keyword evidence="19" id="KW-0325">Glycoprotein</keyword>
<comment type="catalytic activity">
    <reaction evidence="21">
        <text>L-seryl-[protein] + ATP = O-phospho-L-seryl-[protein] + ADP + H(+)</text>
        <dbReference type="Rhea" id="RHEA:17989"/>
        <dbReference type="Rhea" id="RHEA-COMP:9863"/>
        <dbReference type="Rhea" id="RHEA-COMP:11604"/>
        <dbReference type="ChEBI" id="CHEBI:15378"/>
        <dbReference type="ChEBI" id="CHEBI:29999"/>
        <dbReference type="ChEBI" id="CHEBI:30616"/>
        <dbReference type="ChEBI" id="CHEBI:83421"/>
        <dbReference type="ChEBI" id="CHEBI:456216"/>
        <dbReference type="EC" id="2.7.11.1"/>
    </reaction>
</comment>
<evidence type="ECO:0000256" key="11">
    <source>
        <dbReference type="ARBA" id="ARBA00022729"/>
    </source>
</evidence>
<evidence type="ECO:0000256" key="8">
    <source>
        <dbReference type="ARBA" id="ARBA00022614"/>
    </source>
</evidence>
<evidence type="ECO:0000256" key="9">
    <source>
        <dbReference type="ARBA" id="ARBA00022679"/>
    </source>
</evidence>
<evidence type="ECO:0000313" key="25">
    <source>
        <dbReference type="EMBL" id="KAF7825814.1"/>
    </source>
</evidence>
<keyword evidence="6" id="KW-0723">Serine/threonine-protein kinase</keyword>
<dbReference type="InterPro" id="IPR032675">
    <property type="entry name" value="LRR_dom_sf"/>
</dbReference>
<dbReference type="FunFam" id="3.80.10.10:FF:000095">
    <property type="entry name" value="LRR receptor-like serine/threonine-protein kinase GSO1"/>
    <property type="match status" value="1"/>
</dbReference>
<dbReference type="FunFam" id="3.30.200.20:FF:000432">
    <property type="entry name" value="LRR receptor-like serine/threonine-protein kinase EFR"/>
    <property type="match status" value="1"/>
</dbReference>
<evidence type="ECO:0000256" key="20">
    <source>
        <dbReference type="ARBA" id="ARBA00047899"/>
    </source>
</evidence>
<dbReference type="PRINTS" id="PR00019">
    <property type="entry name" value="LEURICHRPT"/>
</dbReference>
<dbReference type="InterPro" id="IPR008271">
    <property type="entry name" value="Ser/Thr_kinase_AS"/>
</dbReference>
<dbReference type="InterPro" id="IPR051809">
    <property type="entry name" value="Plant_receptor-like_S/T_kinase"/>
</dbReference>
<dbReference type="Pfam" id="PF08263">
    <property type="entry name" value="LRRNT_2"/>
    <property type="match status" value="1"/>
</dbReference>
<keyword evidence="26" id="KW-1185">Reference proteome</keyword>
<reference evidence="25" key="1">
    <citation type="submission" date="2020-09" db="EMBL/GenBank/DDBJ databases">
        <title>Genome-Enabled Discovery of Anthraquinone Biosynthesis in Senna tora.</title>
        <authorList>
            <person name="Kang S.-H."/>
            <person name="Pandey R.P."/>
            <person name="Lee C.-M."/>
            <person name="Sim J.-S."/>
            <person name="Jeong J.-T."/>
            <person name="Choi B.-S."/>
            <person name="Jung M."/>
            <person name="Ginzburg D."/>
            <person name="Zhao K."/>
            <person name="Won S.Y."/>
            <person name="Oh T.-J."/>
            <person name="Yu Y."/>
            <person name="Kim N.-H."/>
            <person name="Lee O.R."/>
            <person name="Lee T.-H."/>
            <person name="Bashyal P."/>
            <person name="Kim T.-S."/>
            <person name="Lee W.-H."/>
            <person name="Kawkins C."/>
            <person name="Kim C.-K."/>
            <person name="Kim J.S."/>
            <person name="Ahn B.O."/>
            <person name="Rhee S.Y."/>
            <person name="Sohng J.K."/>
        </authorList>
    </citation>
    <scope>NUCLEOTIDE SEQUENCE</scope>
    <source>
        <tissue evidence="25">Leaf</tissue>
    </source>
</reference>
<dbReference type="SMART" id="SM00365">
    <property type="entry name" value="LRR_SD22"/>
    <property type="match status" value="5"/>
</dbReference>
<keyword evidence="5" id="KW-1003">Cell membrane</keyword>
<evidence type="ECO:0000256" key="6">
    <source>
        <dbReference type="ARBA" id="ARBA00022527"/>
    </source>
</evidence>
<keyword evidence="15 22" id="KW-0067">ATP-binding</keyword>
<evidence type="ECO:0000256" key="3">
    <source>
        <dbReference type="ARBA" id="ARBA00008684"/>
    </source>
</evidence>
<keyword evidence="9" id="KW-0808">Transferase</keyword>
<comment type="catalytic activity">
    <reaction evidence="20">
        <text>L-threonyl-[protein] + ATP = O-phospho-L-threonyl-[protein] + ADP + H(+)</text>
        <dbReference type="Rhea" id="RHEA:46608"/>
        <dbReference type="Rhea" id="RHEA-COMP:11060"/>
        <dbReference type="Rhea" id="RHEA-COMP:11605"/>
        <dbReference type="ChEBI" id="CHEBI:15378"/>
        <dbReference type="ChEBI" id="CHEBI:30013"/>
        <dbReference type="ChEBI" id="CHEBI:30616"/>
        <dbReference type="ChEBI" id="CHEBI:61977"/>
        <dbReference type="ChEBI" id="CHEBI:456216"/>
        <dbReference type="EC" id="2.7.11.1"/>
    </reaction>
</comment>
<evidence type="ECO:0000256" key="16">
    <source>
        <dbReference type="ARBA" id="ARBA00022989"/>
    </source>
</evidence>
<dbReference type="InterPro" id="IPR055414">
    <property type="entry name" value="LRR_R13L4/SHOC2-like"/>
</dbReference>
<dbReference type="Gene3D" id="1.10.510.10">
    <property type="entry name" value="Transferase(Phosphotransferase) domain 1"/>
    <property type="match status" value="1"/>
</dbReference>
<accession>A0A834WQM6</accession>
<evidence type="ECO:0000256" key="5">
    <source>
        <dbReference type="ARBA" id="ARBA00022475"/>
    </source>
</evidence>
<protein>
    <recommendedName>
        <fullName evidence="4">non-specific serine/threonine protein kinase</fullName>
        <ecNumber evidence="4">2.7.11.1</ecNumber>
    </recommendedName>
</protein>
<keyword evidence="18 25" id="KW-0675">Receptor</keyword>
<keyword evidence="12" id="KW-0677">Repeat</keyword>
<feature type="transmembrane region" description="Helical" evidence="23">
    <location>
        <begin position="690"/>
        <end position="711"/>
    </location>
</feature>
<evidence type="ECO:0000256" key="23">
    <source>
        <dbReference type="SAM" id="Phobius"/>
    </source>
</evidence>
<evidence type="ECO:0000259" key="24">
    <source>
        <dbReference type="PROSITE" id="PS50011"/>
    </source>
</evidence>
<feature type="binding site" evidence="22">
    <location>
        <position position="773"/>
    </location>
    <ligand>
        <name>ATP</name>
        <dbReference type="ChEBI" id="CHEBI:30616"/>
    </ligand>
</feature>
<evidence type="ECO:0000256" key="21">
    <source>
        <dbReference type="ARBA" id="ARBA00048679"/>
    </source>
</evidence>
<keyword evidence="14 25" id="KW-0418">Kinase</keyword>
<dbReference type="SMART" id="SM00220">
    <property type="entry name" value="S_TKc"/>
    <property type="match status" value="1"/>
</dbReference>
<dbReference type="OrthoDB" id="676979at2759"/>
<dbReference type="InterPro" id="IPR001611">
    <property type="entry name" value="Leu-rich_rpt"/>
</dbReference>
<dbReference type="AlphaFoldDB" id="A0A834WQM6"/>
<evidence type="ECO:0000256" key="10">
    <source>
        <dbReference type="ARBA" id="ARBA00022692"/>
    </source>
</evidence>
<keyword evidence="7" id="KW-0597">Phosphoprotein</keyword>
<sequence>MQLGVSSNLMPYLVLEPEEMFKDGVILHSSSTPSMAFAPMSRPFWCIHLLIFCLTLLWLQFIIPASALGNESDYLALLKFNESISSDPNQMLSSWNTSNHFCNWHGVTCSHKHQRVTELKLEGYGLRGTISPHVGNLSFLRNLSLDSNYFHGEIPAELGRLFRLQNLNLSDNELIGEIPINLTGCTELRYLCLNMNKLSGIIPNEIGSLRKLKELYLYRNNLTGYIPASMWNVSSLEQLSMAYNNLEGSIPEEIEHLKNLIFFSIPVNRFSGALPSSLYNMSSLTRLSLAANHLNGTRLPNNMFSTLSNLQEFYIGGNQISSSIPTSISNSSSLRLFDISENYCVGKVPSLGNLKDLEMLNLAINSLGSSSSSDLDFITSLENCTQLKILGLDHNKFGGSLPNSIANLSTQLIQLFLGGNQFYGTIPTTLGKYTKLVALGLESNQFTGTIPATFGEFYQMQSMTLGENQLNGEIPSSLGNLSELVELYFSENKLEGKIPPIFGKWKYLTFLDLSKNNLSGAIPLQIFSLSSLSQSLNLSHNSLNGSLPIEVENLKNLGTMDISENHLSGEIPKTIGKCITMEYLYLQGNRFSGTMPPSLASMKNLMYLDLSRNNLSGSIPTGLQNISVLKYLNVSFNLLEGEVPIEGVFKNASAISMAGNNKLCGGIFELHLSPCSIKVDTQSKHHNLRLMVILICVAVCLLLSSILAIYWTRKRNKTSSSTSPTIDQLAMVSYQNLHNATEGFSIVNLIGSGSFGSVYKGRIESYDRLVAIKVLNLQRKGAHKSFISECNALKNIRHRNLIKILTCCSSIDYKGQEFKALIFEYMSNGSIDEWLHTVAESLDQPRTLGLDRRLNILYDVASALHYLHCECEQPVVHCDLKPSNILLDDDTVAHVSDFGLARLLSIFNGISQKQSSTTGIKGTIGYAPPEYGTGSEVSTQGDVYSFGILVLEMVTGRRPTEDMFKDGHDLRSYVRTAYPNNILEIVDSTLLRNQIQPTTAVAEEISMEELIPMHPNEEKAIISLLGIGLACSVESPKERLNMMDVTRELNQIKNAFHSHG</sequence>
<evidence type="ECO:0000256" key="18">
    <source>
        <dbReference type="ARBA" id="ARBA00023170"/>
    </source>
</evidence>
<dbReference type="FunFam" id="1.10.510.10:FF:000358">
    <property type="entry name" value="Putative leucine-rich repeat receptor-like serine/threonine-protein kinase"/>
    <property type="match status" value="1"/>
</dbReference>
<evidence type="ECO:0000256" key="17">
    <source>
        <dbReference type="ARBA" id="ARBA00023136"/>
    </source>
</evidence>
<dbReference type="Gene3D" id="3.80.10.10">
    <property type="entry name" value="Ribonuclease Inhibitor"/>
    <property type="match status" value="4"/>
</dbReference>
<dbReference type="PROSITE" id="PS50011">
    <property type="entry name" value="PROTEIN_KINASE_DOM"/>
    <property type="match status" value="1"/>
</dbReference>
<comment type="caution">
    <text evidence="25">The sequence shown here is derived from an EMBL/GenBank/DDBJ whole genome shotgun (WGS) entry which is preliminary data.</text>
</comment>
<evidence type="ECO:0000256" key="2">
    <source>
        <dbReference type="ARBA" id="ARBA00004479"/>
    </source>
</evidence>
<dbReference type="InterPro" id="IPR003591">
    <property type="entry name" value="Leu-rich_rpt_typical-subtyp"/>
</dbReference>
<evidence type="ECO:0000256" key="19">
    <source>
        <dbReference type="ARBA" id="ARBA00023180"/>
    </source>
</evidence>
<dbReference type="Proteomes" id="UP000634136">
    <property type="component" value="Unassembled WGS sequence"/>
</dbReference>
<dbReference type="GO" id="GO:0005886">
    <property type="term" value="C:plasma membrane"/>
    <property type="evidence" value="ECO:0007669"/>
    <property type="project" value="UniProtKB-SubCell"/>
</dbReference>
<dbReference type="PANTHER" id="PTHR27008:SF592">
    <property type="entry name" value="LEUCINE-RICH REPEAT RECEPTOR-LIKE PROTEIN KINASE FAMILY PROTEIN-RELATED"/>
    <property type="match status" value="1"/>
</dbReference>
<keyword evidence="10 23" id="KW-0812">Transmembrane</keyword>
<keyword evidence="11" id="KW-0732">Signal</keyword>
<dbReference type="Pfam" id="PF13855">
    <property type="entry name" value="LRR_8"/>
    <property type="match status" value="1"/>
</dbReference>
<comment type="similarity">
    <text evidence="3">Belongs to the protein kinase superfamily. Ser/Thr protein kinase family.</text>
</comment>
<evidence type="ECO:0000256" key="12">
    <source>
        <dbReference type="ARBA" id="ARBA00022737"/>
    </source>
</evidence>
<dbReference type="Gene3D" id="3.30.200.20">
    <property type="entry name" value="Phosphorylase Kinase, domain 1"/>
    <property type="match status" value="1"/>
</dbReference>
<organism evidence="25 26">
    <name type="scientific">Senna tora</name>
    <dbReference type="NCBI Taxonomy" id="362788"/>
    <lineage>
        <taxon>Eukaryota</taxon>
        <taxon>Viridiplantae</taxon>
        <taxon>Streptophyta</taxon>
        <taxon>Embryophyta</taxon>
        <taxon>Tracheophyta</taxon>
        <taxon>Spermatophyta</taxon>
        <taxon>Magnoliopsida</taxon>
        <taxon>eudicotyledons</taxon>
        <taxon>Gunneridae</taxon>
        <taxon>Pentapetalae</taxon>
        <taxon>rosids</taxon>
        <taxon>fabids</taxon>
        <taxon>Fabales</taxon>
        <taxon>Fabaceae</taxon>
        <taxon>Caesalpinioideae</taxon>
        <taxon>Cassia clade</taxon>
        <taxon>Senna</taxon>
    </lineage>
</organism>
<keyword evidence="17 23" id="KW-0472">Membrane</keyword>
<dbReference type="InterPro" id="IPR011009">
    <property type="entry name" value="Kinase-like_dom_sf"/>
</dbReference>
<dbReference type="EMBL" id="JAAIUW010000006">
    <property type="protein sequence ID" value="KAF7825814.1"/>
    <property type="molecule type" value="Genomic_DNA"/>
</dbReference>
<feature type="transmembrane region" description="Helical" evidence="23">
    <location>
        <begin position="44"/>
        <end position="63"/>
    </location>
</feature>
<dbReference type="Pfam" id="PF23598">
    <property type="entry name" value="LRR_14"/>
    <property type="match status" value="1"/>
</dbReference>
<dbReference type="PROSITE" id="PS00107">
    <property type="entry name" value="PROTEIN_KINASE_ATP"/>
    <property type="match status" value="1"/>
</dbReference>
<evidence type="ECO:0000313" key="26">
    <source>
        <dbReference type="Proteomes" id="UP000634136"/>
    </source>
</evidence>
<dbReference type="Pfam" id="PF00069">
    <property type="entry name" value="Pkinase"/>
    <property type="match status" value="1"/>
</dbReference>
<evidence type="ECO:0000256" key="22">
    <source>
        <dbReference type="PROSITE-ProRule" id="PRU10141"/>
    </source>
</evidence>
<keyword evidence="16 23" id="KW-1133">Transmembrane helix</keyword>
<evidence type="ECO:0000256" key="14">
    <source>
        <dbReference type="ARBA" id="ARBA00022777"/>
    </source>
</evidence>
<dbReference type="SUPFAM" id="SSF56112">
    <property type="entry name" value="Protein kinase-like (PK-like)"/>
    <property type="match status" value="1"/>
</dbReference>
<gene>
    <name evidence="25" type="ORF">G2W53_016978</name>
</gene>
<dbReference type="SMART" id="SM00369">
    <property type="entry name" value="LRR_TYP"/>
    <property type="match status" value="8"/>
</dbReference>
<comment type="subcellular location">
    <subcellularLocation>
        <location evidence="1">Cell membrane</location>
        <topology evidence="1">Single-pass membrane protein</topology>
    </subcellularLocation>
    <subcellularLocation>
        <location evidence="2">Membrane</location>
        <topology evidence="2">Single-pass type I membrane protein</topology>
    </subcellularLocation>
</comment>
<dbReference type="GO" id="GO:0005524">
    <property type="term" value="F:ATP binding"/>
    <property type="evidence" value="ECO:0007669"/>
    <property type="project" value="UniProtKB-UniRule"/>
</dbReference>
<proteinExistence type="inferred from homology"/>
<dbReference type="FunFam" id="3.80.10.10:FF:000288">
    <property type="entry name" value="LRR receptor-like serine/threonine-protein kinase EFR"/>
    <property type="match status" value="1"/>
</dbReference>
<keyword evidence="8" id="KW-0433">Leucine-rich repeat</keyword>
<evidence type="ECO:0000256" key="1">
    <source>
        <dbReference type="ARBA" id="ARBA00004162"/>
    </source>
</evidence>
<name>A0A834WQM6_9FABA</name>
<evidence type="ECO:0000256" key="4">
    <source>
        <dbReference type="ARBA" id="ARBA00012513"/>
    </source>
</evidence>
<keyword evidence="13 22" id="KW-0547">Nucleotide-binding</keyword>
<dbReference type="PROSITE" id="PS00108">
    <property type="entry name" value="PROTEIN_KINASE_ST"/>
    <property type="match status" value="1"/>
</dbReference>
<dbReference type="InterPro" id="IPR013210">
    <property type="entry name" value="LRR_N_plant-typ"/>
</dbReference>
<feature type="domain" description="Protein kinase" evidence="24">
    <location>
        <begin position="744"/>
        <end position="1060"/>
    </location>
</feature>
<evidence type="ECO:0000256" key="7">
    <source>
        <dbReference type="ARBA" id="ARBA00022553"/>
    </source>
</evidence>
<dbReference type="GO" id="GO:0004674">
    <property type="term" value="F:protein serine/threonine kinase activity"/>
    <property type="evidence" value="ECO:0007669"/>
    <property type="project" value="UniProtKB-KW"/>
</dbReference>
<dbReference type="InterPro" id="IPR000719">
    <property type="entry name" value="Prot_kinase_dom"/>
</dbReference>
<evidence type="ECO:0000256" key="15">
    <source>
        <dbReference type="ARBA" id="ARBA00022840"/>
    </source>
</evidence>
<dbReference type="SUPFAM" id="SSF52058">
    <property type="entry name" value="L domain-like"/>
    <property type="match status" value="2"/>
</dbReference>
<dbReference type="Pfam" id="PF00560">
    <property type="entry name" value="LRR_1"/>
    <property type="match status" value="5"/>
</dbReference>